<dbReference type="RefSeq" id="WP_166157114.1">
    <property type="nucleotide sequence ID" value="NZ_JAAOIW010000025.1"/>
</dbReference>
<evidence type="ECO:0000313" key="2">
    <source>
        <dbReference type="Proteomes" id="UP001165962"/>
    </source>
</evidence>
<dbReference type="EMBL" id="JAAOIW010000025">
    <property type="protein sequence ID" value="NHN35037.1"/>
    <property type="molecule type" value="Genomic_DNA"/>
</dbReference>
<sequence length="427" mass="46289">MSSSVKDIILYPIQIHNEAPLVDDLYESIRLALESILGGMQGMKLQPGSRIGVTAGSRGIANYITIMSHTIRILQDKGHFPFIFSAMGSHGRGEAEGQQEVLDSLGIVAAQMGCQVSCSSQVLLLQELEAFGVRLPIYCAQEAMEADGVIVLNRIKPHTSFRGDYESGLLKMITVGMGRAPGANSFHNLGAGLLGAMIPLMAKVLLDRSPILGGIAIVENANEQTALIEGIPAGHLFAREKELLVYAKELMPKLPMNQADLCIIREMGKNFSGTGMDTNIIGRMRVDGMAEPDSPRLTYIGVLRLSEASNGNANGIGLADFTTDRLFNAIDRRATYFNGLTTGFVNRAAIPMIFPTDLELLEAAMQSLNCKDVHALRMVLLKNTLHLDQIWVTEPIYREIADMAVVSLAGEASNIAFSPEGSIIWTE</sequence>
<dbReference type="Proteomes" id="UP001165962">
    <property type="component" value="Unassembled WGS sequence"/>
</dbReference>
<organism evidence="1 2">
    <name type="scientific">Paenibacillus agricola</name>
    <dbReference type="NCBI Taxonomy" id="2716264"/>
    <lineage>
        <taxon>Bacteria</taxon>
        <taxon>Bacillati</taxon>
        <taxon>Bacillota</taxon>
        <taxon>Bacilli</taxon>
        <taxon>Bacillales</taxon>
        <taxon>Paenibacillaceae</taxon>
        <taxon>Paenibacillus</taxon>
    </lineage>
</organism>
<keyword evidence="2" id="KW-1185">Reference proteome</keyword>
<dbReference type="Gene3D" id="3.40.50.11440">
    <property type="match status" value="1"/>
</dbReference>
<proteinExistence type="predicted"/>
<protein>
    <submittedName>
        <fullName evidence="1">DUF2088 domain-containing protein</fullName>
    </submittedName>
</protein>
<evidence type="ECO:0000313" key="1">
    <source>
        <dbReference type="EMBL" id="NHN35037.1"/>
    </source>
</evidence>
<name>A0ABX0JJ34_9BACL</name>
<accession>A0ABX0JJ34</accession>
<reference evidence="1" key="1">
    <citation type="submission" date="2020-03" db="EMBL/GenBank/DDBJ databases">
        <title>Draft sequencing of Paenibacilllus sp. S3N08.</title>
        <authorList>
            <person name="Kim D.-U."/>
        </authorList>
    </citation>
    <scope>NUCLEOTIDE SEQUENCE</scope>
    <source>
        <strain evidence="1">S3N08</strain>
    </source>
</reference>
<comment type="caution">
    <text evidence="1">The sequence shown here is derived from an EMBL/GenBank/DDBJ whole genome shotgun (WGS) entry which is preliminary data.</text>
</comment>
<gene>
    <name evidence="1" type="ORF">G9U52_35500</name>
</gene>